<dbReference type="PANTHER" id="PTHR34975:SF2">
    <property type="entry name" value="SPORE GERMINATION PROTEIN A2"/>
    <property type="match status" value="1"/>
</dbReference>
<dbReference type="EMBL" id="JBHSOW010000098">
    <property type="protein sequence ID" value="MFC5652522.1"/>
    <property type="molecule type" value="Genomic_DNA"/>
</dbReference>
<gene>
    <name evidence="9" type="ORF">ACFPYJ_26065</name>
</gene>
<accession>A0ABW0W3C9</accession>
<protein>
    <submittedName>
        <fullName evidence="9">GerAB/ArcD/ProY family transporter</fullName>
    </submittedName>
</protein>
<dbReference type="Proteomes" id="UP001596047">
    <property type="component" value="Unassembled WGS sequence"/>
</dbReference>
<evidence type="ECO:0000256" key="5">
    <source>
        <dbReference type="ARBA" id="ARBA00022692"/>
    </source>
</evidence>
<evidence type="ECO:0000256" key="4">
    <source>
        <dbReference type="ARBA" id="ARBA00022544"/>
    </source>
</evidence>
<feature type="transmembrane region" description="Helical" evidence="8">
    <location>
        <begin position="68"/>
        <end position="88"/>
    </location>
</feature>
<comment type="caution">
    <text evidence="9">The sequence shown here is derived from an EMBL/GenBank/DDBJ whole genome shotgun (WGS) entry which is preliminary data.</text>
</comment>
<evidence type="ECO:0000256" key="6">
    <source>
        <dbReference type="ARBA" id="ARBA00022989"/>
    </source>
</evidence>
<keyword evidence="10" id="KW-1185">Reference proteome</keyword>
<evidence type="ECO:0000256" key="1">
    <source>
        <dbReference type="ARBA" id="ARBA00004141"/>
    </source>
</evidence>
<dbReference type="Pfam" id="PF03845">
    <property type="entry name" value="Spore_permease"/>
    <property type="match status" value="1"/>
</dbReference>
<dbReference type="RefSeq" id="WP_379191162.1">
    <property type="nucleotide sequence ID" value="NZ_JBHSOW010000098.1"/>
</dbReference>
<organism evidence="9 10">
    <name type="scientific">Paenibacillus solisilvae</name>
    <dbReference type="NCBI Taxonomy" id="2486751"/>
    <lineage>
        <taxon>Bacteria</taxon>
        <taxon>Bacillati</taxon>
        <taxon>Bacillota</taxon>
        <taxon>Bacilli</taxon>
        <taxon>Bacillales</taxon>
        <taxon>Paenibacillaceae</taxon>
        <taxon>Paenibacillus</taxon>
    </lineage>
</organism>
<evidence type="ECO:0000256" key="3">
    <source>
        <dbReference type="ARBA" id="ARBA00022448"/>
    </source>
</evidence>
<keyword evidence="4" id="KW-0309">Germination</keyword>
<evidence type="ECO:0000256" key="7">
    <source>
        <dbReference type="ARBA" id="ARBA00023136"/>
    </source>
</evidence>
<feature type="transmembrane region" description="Helical" evidence="8">
    <location>
        <begin position="137"/>
        <end position="158"/>
    </location>
</feature>
<keyword evidence="6 8" id="KW-1133">Transmembrane helix</keyword>
<keyword evidence="5 8" id="KW-0812">Transmembrane</keyword>
<keyword evidence="7 8" id="KW-0472">Membrane</keyword>
<dbReference type="PANTHER" id="PTHR34975">
    <property type="entry name" value="SPORE GERMINATION PROTEIN A2"/>
    <property type="match status" value="1"/>
</dbReference>
<name>A0ABW0W3C9_9BACL</name>
<evidence type="ECO:0000313" key="10">
    <source>
        <dbReference type="Proteomes" id="UP001596047"/>
    </source>
</evidence>
<feature type="transmembrane region" description="Helical" evidence="8">
    <location>
        <begin position="95"/>
        <end position="117"/>
    </location>
</feature>
<feature type="transmembrane region" description="Helical" evidence="8">
    <location>
        <begin position="170"/>
        <end position="197"/>
    </location>
</feature>
<dbReference type="InterPro" id="IPR004761">
    <property type="entry name" value="Spore_GerAB"/>
</dbReference>
<feature type="transmembrane region" description="Helical" evidence="8">
    <location>
        <begin position="21"/>
        <end position="48"/>
    </location>
</feature>
<sequence>MDETAFKERVKKTVEQEFGKLIADLQLLGPWLTALLSIPFILLVFHMVSGIVLDVGIFVTTTMMRETPIFVLNSLIFLLIAFTVRAGIEVMVRMFTNLILIMLFFVFIVLLLSIPNYKMDQLLPIMPEGFKPIMHGAYFTFGFPYAEIFLFATILPFVKKKQGIKYGMKRYMFIALIALLLNIIILILSVLCVNMVLGPAIGDIKFSLYMVARMIDIQEIVQRIESVIGMSPDCRFVYESCGRIVRAEFDFIPAVPAAG</sequence>
<evidence type="ECO:0000313" key="9">
    <source>
        <dbReference type="EMBL" id="MFC5652522.1"/>
    </source>
</evidence>
<comment type="subcellular location">
    <subcellularLocation>
        <location evidence="1">Membrane</location>
        <topology evidence="1">Multi-pass membrane protein</topology>
    </subcellularLocation>
</comment>
<proteinExistence type="inferred from homology"/>
<evidence type="ECO:0000256" key="2">
    <source>
        <dbReference type="ARBA" id="ARBA00007998"/>
    </source>
</evidence>
<evidence type="ECO:0000256" key="8">
    <source>
        <dbReference type="SAM" id="Phobius"/>
    </source>
</evidence>
<comment type="similarity">
    <text evidence="2">Belongs to the amino acid-polyamine-organocation (APC) superfamily. Spore germination protein (SGP) (TC 2.A.3.9) family.</text>
</comment>
<keyword evidence="3" id="KW-0813">Transport</keyword>
<reference evidence="10" key="1">
    <citation type="journal article" date="2019" name="Int. J. Syst. Evol. Microbiol.">
        <title>The Global Catalogue of Microorganisms (GCM) 10K type strain sequencing project: providing services to taxonomists for standard genome sequencing and annotation.</title>
        <authorList>
            <consortium name="The Broad Institute Genomics Platform"/>
            <consortium name="The Broad Institute Genome Sequencing Center for Infectious Disease"/>
            <person name="Wu L."/>
            <person name="Ma J."/>
        </authorList>
    </citation>
    <scope>NUCLEOTIDE SEQUENCE [LARGE SCALE GENOMIC DNA]</scope>
    <source>
        <strain evidence="10">CGMCC 1.3240</strain>
    </source>
</reference>